<protein>
    <submittedName>
        <fullName evidence="1">Uncharacterized protein</fullName>
    </submittedName>
</protein>
<accession>A0A2S4JHQ0</accession>
<comment type="caution">
    <text evidence="1">The sequence shown here is derived from an EMBL/GenBank/DDBJ whole genome shotgun (WGS) entry which is preliminary data.</text>
</comment>
<dbReference type="Proteomes" id="UP000237350">
    <property type="component" value="Unassembled WGS sequence"/>
</dbReference>
<evidence type="ECO:0000313" key="1">
    <source>
        <dbReference type="EMBL" id="POQ98950.1"/>
    </source>
</evidence>
<dbReference type="EMBL" id="LPWH01000112">
    <property type="protein sequence ID" value="POQ98950.1"/>
    <property type="molecule type" value="Genomic_DNA"/>
</dbReference>
<dbReference type="RefSeq" id="WP_181015593.1">
    <property type="nucleotide sequence ID" value="NZ_LPWH01000112.1"/>
</dbReference>
<evidence type="ECO:0000313" key="2">
    <source>
        <dbReference type="Proteomes" id="UP000237350"/>
    </source>
</evidence>
<dbReference type="AlphaFoldDB" id="A0A2S4JHQ0"/>
<name>A0A2S4JHQ0_9SPIO</name>
<gene>
    <name evidence="1" type="ORF">AU468_11175</name>
</gene>
<organism evidence="1 2">
    <name type="scientific">Alkalispirochaeta sphaeroplastigenens</name>
    <dbReference type="NCBI Taxonomy" id="1187066"/>
    <lineage>
        <taxon>Bacteria</taxon>
        <taxon>Pseudomonadati</taxon>
        <taxon>Spirochaetota</taxon>
        <taxon>Spirochaetia</taxon>
        <taxon>Spirochaetales</taxon>
        <taxon>Spirochaetaceae</taxon>
        <taxon>Alkalispirochaeta</taxon>
    </lineage>
</organism>
<reference evidence="2" key="1">
    <citation type="submission" date="2015-12" db="EMBL/GenBank/DDBJ databases">
        <authorList>
            <person name="Lodha T.D."/>
            <person name="Chintalapati S."/>
            <person name="Chintalapati V.R."/>
            <person name="Sravanthi T."/>
        </authorList>
    </citation>
    <scope>NUCLEOTIDE SEQUENCE [LARGE SCALE GENOMIC DNA]</scope>
    <source>
        <strain evidence="2">JC133</strain>
    </source>
</reference>
<sequence>MTEQAGLPSPHELQGALEEYRRFCEALPRDAEVPSFMEYRGRANPASDVLGQLRQAAAGQDFGSIQELQAFCTQHLEQANDQPCPDFEGLSPSQMQEILDIHEETGGKKKVPLLYRNSALTPDRAESSPLIQVIRWLLRYHAEHGGKTRLTDRQNYPRDLCRVYLARFPQSRLAGSSAPKEASLPGLVVAHDVVVARGWTREESRRSELTTEGVQMLADDASPTIFMKALDFFLFYSSWVENLDVSREDEAHLSIIQRSAIFSLYLLSRYPEGTLEDLTDRFVRAFPAFLGAARGDVSEIRWLRHVYRYLLLQRFCVPLGLVKITTDGEYRTTPLFQQGLIFSTERPDTRPRGSISGPPR</sequence>
<proteinExistence type="predicted"/>
<keyword evidence="2" id="KW-1185">Reference proteome</keyword>